<keyword evidence="1" id="KW-0472">Membrane</keyword>
<dbReference type="AlphaFoldDB" id="C0EDL3"/>
<dbReference type="Proteomes" id="UP000003340">
    <property type="component" value="Unassembled WGS sequence"/>
</dbReference>
<protein>
    <submittedName>
        <fullName evidence="2">Uncharacterized protein</fullName>
    </submittedName>
</protein>
<reference evidence="2 3" key="1">
    <citation type="submission" date="2009-01" db="EMBL/GenBank/DDBJ databases">
        <authorList>
            <person name="Fulton L."/>
            <person name="Clifton S."/>
            <person name="Fulton B."/>
            <person name="Xu J."/>
            <person name="Minx P."/>
            <person name="Pepin K.H."/>
            <person name="Johnson M."/>
            <person name="Bhonagiri V."/>
            <person name="Nash W.E."/>
            <person name="Mardis E.R."/>
            <person name="Wilson R.K."/>
        </authorList>
    </citation>
    <scope>NUCLEOTIDE SEQUENCE [LARGE SCALE GENOMIC DNA]</scope>
    <source>
        <strain evidence="2 3">DSM 5476</strain>
    </source>
</reference>
<name>C0EDL3_9FIRM</name>
<evidence type="ECO:0000256" key="1">
    <source>
        <dbReference type="SAM" id="Phobius"/>
    </source>
</evidence>
<feature type="transmembrane region" description="Helical" evidence="1">
    <location>
        <begin position="75"/>
        <end position="98"/>
    </location>
</feature>
<keyword evidence="1" id="KW-0812">Transmembrane</keyword>
<proteinExistence type="predicted"/>
<comment type="caution">
    <text evidence="2">The sequence shown here is derived from an EMBL/GenBank/DDBJ whole genome shotgun (WGS) entry which is preliminary data.</text>
</comment>
<evidence type="ECO:0000313" key="3">
    <source>
        <dbReference type="Proteomes" id="UP000003340"/>
    </source>
</evidence>
<keyword evidence="3" id="KW-1185">Reference proteome</keyword>
<dbReference type="HOGENOM" id="CLU_1072434_0_0_9"/>
<gene>
    <name evidence="2" type="ORF">CLOSTMETH_01941</name>
</gene>
<accession>C0EDL3</accession>
<sequence>MNYCPTCGTEYQGEACPNCAPPAQLICPRCGASYTGTYCPNGCNSPIAQIPYQQAPPQPPYLASPPPAPKKKHTALTVILIVVLVLALVGGSGIFFYYQFMQQKPLEEFPVEGKNFLVTSEQFQKNFNQLNPNNQIARFSNTERDGSRYYVAQLSDKVTLVLLCDPTTDYVQMINLQADWDADGNDYGFYIGSVMQLCDSEITEEQASAILTDELEIADPLIGNTKKATRDGLTYTLNASVKSLSFSILPEEGAQEPIE</sequence>
<evidence type="ECO:0000313" key="2">
    <source>
        <dbReference type="EMBL" id="EEG30420.1"/>
    </source>
</evidence>
<reference evidence="2 3" key="2">
    <citation type="submission" date="2009-02" db="EMBL/GenBank/DDBJ databases">
        <title>Draft genome sequence of Clostridium methylpentosum (DSM 5476).</title>
        <authorList>
            <person name="Sudarsanam P."/>
            <person name="Ley R."/>
            <person name="Guruge J."/>
            <person name="Turnbaugh P.J."/>
            <person name="Mahowald M."/>
            <person name="Liep D."/>
            <person name="Gordon J."/>
        </authorList>
    </citation>
    <scope>NUCLEOTIDE SEQUENCE [LARGE SCALE GENOMIC DNA]</scope>
    <source>
        <strain evidence="2 3">DSM 5476</strain>
    </source>
</reference>
<keyword evidence="1" id="KW-1133">Transmembrane helix</keyword>
<organism evidence="2 3">
    <name type="scientific">[Clostridium] methylpentosum DSM 5476</name>
    <dbReference type="NCBI Taxonomy" id="537013"/>
    <lineage>
        <taxon>Bacteria</taxon>
        <taxon>Bacillati</taxon>
        <taxon>Bacillota</taxon>
        <taxon>Clostridia</taxon>
        <taxon>Eubacteriales</taxon>
        <taxon>Oscillospiraceae</taxon>
        <taxon>Oscillospiraceae incertae sedis</taxon>
    </lineage>
</organism>
<dbReference type="EMBL" id="ACEC01000064">
    <property type="protein sequence ID" value="EEG30420.1"/>
    <property type="molecule type" value="Genomic_DNA"/>
</dbReference>